<keyword evidence="1" id="KW-0472">Membrane</keyword>
<keyword evidence="1" id="KW-1133">Transmembrane helix</keyword>
<organism evidence="2 3">
    <name type="scientific">candidate division WWE3 bacterium</name>
    <dbReference type="NCBI Taxonomy" id="2053526"/>
    <lineage>
        <taxon>Bacteria</taxon>
        <taxon>Katanobacteria</taxon>
    </lineage>
</organism>
<proteinExistence type="predicted"/>
<name>A0A955J3J6_UNCKA</name>
<protein>
    <submittedName>
        <fullName evidence="2">Uncharacterized protein</fullName>
    </submittedName>
</protein>
<reference evidence="2" key="2">
    <citation type="journal article" date="2021" name="Microbiome">
        <title>Successional dynamics and alternative stable states in a saline activated sludge microbial community over 9 years.</title>
        <authorList>
            <person name="Wang Y."/>
            <person name="Ye J."/>
            <person name="Ju F."/>
            <person name="Liu L."/>
            <person name="Boyd J.A."/>
            <person name="Deng Y."/>
            <person name="Parks D.H."/>
            <person name="Jiang X."/>
            <person name="Yin X."/>
            <person name="Woodcroft B.J."/>
            <person name="Tyson G.W."/>
            <person name="Hugenholtz P."/>
            <person name="Polz M.F."/>
            <person name="Zhang T."/>
        </authorList>
    </citation>
    <scope>NUCLEOTIDE SEQUENCE</scope>
    <source>
        <strain evidence="2">HKST-UBA79</strain>
    </source>
</reference>
<evidence type="ECO:0000313" key="3">
    <source>
        <dbReference type="Proteomes" id="UP000740557"/>
    </source>
</evidence>
<dbReference type="EMBL" id="JAGQNX010000095">
    <property type="protein sequence ID" value="MCA9308480.1"/>
    <property type="molecule type" value="Genomic_DNA"/>
</dbReference>
<dbReference type="AlphaFoldDB" id="A0A955J3J6"/>
<gene>
    <name evidence="2" type="ORF">KC980_03130</name>
</gene>
<feature type="non-terminal residue" evidence="2">
    <location>
        <position position="75"/>
    </location>
</feature>
<evidence type="ECO:0000313" key="2">
    <source>
        <dbReference type="EMBL" id="MCA9308480.1"/>
    </source>
</evidence>
<evidence type="ECO:0000256" key="1">
    <source>
        <dbReference type="SAM" id="Phobius"/>
    </source>
</evidence>
<accession>A0A955J3J6</accession>
<comment type="caution">
    <text evidence="2">The sequence shown here is derived from an EMBL/GenBank/DDBJ whole genome shotgun (WGS) entry which is preliminary data.</text>
</comment>
<keyword evidence="1" id="KW-0812">Transmembrane</keyword>
<reference evidence="2" key="1">
    <citation type="submission" date="2020-04" db="EMBL/GenBank/DDBJ databases">
        <authorList>
            <person name="Zhang T."/>
        </authorList>
    </citation>
    <scope>NUCLEOTIDE SEQUENCE</scope>
    <source>
        <strain evidence="2">HKST-UBA79</strain>
    </source>
</reference>
<feature type="transmembrane region" description="Helical" evidence="1">
    <location>
        <begin position="31"/>
        <end position="54"/>
    </location>
</feature>
<dbReference type="Proteomes" id="UP000740557">
    <property type="component" value="Unassembled WGS sequence"/>
</dbReference>
<sequence length="75" mass="8612">MEFSKTAHNLEVYTFIHNFVPHKHHKTRAKLLSHSAMFFYSFVFAVITLILFAAPSTFPGVLGYASNIQIRKLLD</sequence>